<accession>A0A0N5DAM6</accession>
<keyword evidence="1" id="KW-1133">Transmembrane helix</keyword>
<dbReference type="EMBL" id="UYYF01005019">
    <property type="protein sequence ID" value="VDN07898.1"/>
    <property type="molecule type" value="Genomic_DNA"/>
</dbReference>
<keyword evidence="3" id="KW-1185">Reference proteome</keyword>
<keyword evidence="1" id="KW-0472">Membrane</keyword>
<reference evidence="2 3" key="2">
    <citation type="submission" date="2018-11" db="EMBL/GenBank/DDBJ databases">
        <authorList>
            <consortium name="Pathogen Informatics"/>
        </authorList>
    </citation>
    <scope>NUCLEOTIDE SEQUENCE [LARGE SCALE GENOMIC DNA]</scope>
</reference>
<gene>
    <name evidence="2" type="ORF">TCLT_LOCUS10218</name>
</gene>
<keyword evidence="1" id="KW-0812">Transmembrane</keyword>
<evidence type="ECO:0000313" key="2">
    <source>
        <dbReference type="EMBL" id="VDN07898.1"/>
    </source>
</evidence>
<dbReference type="Proteomes" id="UP000276776">
    <property type="component" value="Unassembled WGS sequence"/>
</dbReference>
<evidence type="ECO:0000313" key="4">
    <source>
        <dbReference type="WBParaSite" id="TCLT_0001022901-mRNA-1"/>
    </source>
</evidence>
<feature type="transmembrane region" description="Helical" evidence="1">
    <location>
        <begin position="59"/>
        <end position="84"/>
    </location>
</feature>
<sequence length="158" mass="18127">MHNPTSVQQFIIIATSSSIISPITCTSKLRSGQDTGRACTSTECKYRLEFWSQRNLKNLWVVLILVMSLAFFVTIVVVVSRYYARKHTEQHSSSASEEMFNITIPSIEIRQITDKYGRNIVRIQTNRSLLDDNTIELRESSRGNECYISIESVDQLEK</sequence>
<reference evidence="4" key="1">
    <citation type="submission" date="2017-02" db="UniProtKB">
        <authorList>
            <consortium name="WormBaseParasite"/>
        </authorList>
    </citation>
    <scope>IDENTIFICATION</scope>
</reference>
<proteinExistence type="predicted"/>
<evidence type="ECO:0000313" key="3">
    <source>
        <dbReference type="Proteomes" id="UP000276776"/>
    </source>
</evidence>
<name>A0A0N5DAM6_THECL</name>
<dbReference type="AlphaFoldDB" id="A0A0N5DAM6"/>
<dbReference type="WBParaSite" id="TCLT_0001022901-mRNA-1">
    <property type="protein sequence ID" value="TCLT_0001022901-mRNA-1"/>
    <property type="gene ID" value="TCLT_0001022901"/>
</dbReference>
<evidence type="ECO:0000256" key="1">
    <source>
        <dbReference type="SAM" id="Phobius"/>
    </source>
</evidence>
<organism evidence="4">
    <name type="scientific">Thelazia callipaeda</name>
    <name type="common">Oriental eyeworm</name>
    <name type="synonym">Parasitic nematode</name>
    <dbReference type="NCBI Taxonomy" id="103827"/>
    <lineage>
        <taxon>Eukaryota</taxon>
        <taxon>Metazoa</taxon>
        <taxon>Ecdysozoa</taxon>
        <taxon>Nematoda</taxon>
        <taxon>Chromadorea</taxon>
        <taxon>Rhabditida</taxon>
        <taxon>Spirurina</taxon>
        <taxon>Spiruromorpha</taxon>
        <taxon>Thelazioidea</taxon>
        <taxon>Thelaziidae</taxon>
        <taxon>Thelazia</taxon>
    </lineage>
</organism>
<protein>
    <submittedName>
        <fullName evidence="4">Integral membrane protein</fullName>
    </submittedName>
</protein>